<dbReference type="PANTHER" id="PTHR21562">
    <property type="entry name" value="NOTUM-RELATED"/>
    <property type="match status" value="1"/>
</dbReference>
<dbReference type="Pfam" id="PF03283">
    <property type="entry name" value="PAE"/>
    <property type="match status" value="1"/>
</dbReference>
<feature type="chain" id="PRO_5030508864" description="Pectinacetylesterase" evidence="1">
    <location>
        <begin position="24"/>
        <end position="341"/>
    </location>
</feature>
<dbReference type="PANTHER" id="PTHR21562:SF83">
    <property type="entry name" value="PECTIN ACETYLESTERASE 4"/>
    <property type="match status" value="1"/>
</dbReference>
<comment type="caution">
    <text evidence="2">The sequence shown here is derived from an EMBL/GenBank/DDBJ whole genome shotgun (WGS) entry which is preliminary data.</text>
</comment>
<keyword evidence="3" id="KW-1185">Reference proteome</keyword>
<evidence type="ECO:0008006" key="4">
    <source>
        <dbReference type="Google" id="ProtNLM"/>
    </source>
</evidence>
<keyword evidence="1" id="KW-0732">Signal</keyword>
<organism evidence="2 3">
    <name type="scientific">Actinoplanes campanulatus</name>
    <dbReference type="NCBI Taxonomy" id="113559"/>
    <lineage>
        <taxon>Bacteria</taxon>
        <taxon>Bacillati</taxon>
        <taxon>Actinomycetota</taxon>
        <taxon>Actinomycetes</taxon>
        <taxon>Micromonosporales</taxon>
        <taxon>Micromonosporaceae</taxon>
        <taxon>Actinoplanes</taxon>
    </lineage>
</organism>
<dbReference type="InterPro" id="IPR029058">
    <property type="entry name" value="AB_hydrolase_fold"/>
</dbReference>
<sequence>MRIPRFVAALAAALLALPTAACNFEDTSQTMEWTKVVPAGDCHCADGSRFAFWERRADTARVVVFLNGAGVCWDATMCEFTGDRGENDFYDWSISGVEPSNREGMFDLTHDGNPFAEHSFLYVSSCTGDAHLGDRTQEYAPGLTVEHHGLANGTAAMDYLAANYPGAEQVILIGKTAGSVAAPYYGGLIADRLPKAKVTVFGAQSGAWPDNADFSARILRDRWGVGPVPAAGVPGFWIEAGKRHPELVLSRFDFAYDPSAAVELTPWASGSLLETIDRNEAAIEAAGVTLHSYTAPGADHGLFEFEKFYEIEVNGVRFVDWLGELVTEGPPADVHCSECGP</sequence>
<accession>A0A7W5AGD7</accession>
<dbReference type="RefSeq" id="WP_183220435.1">
    <property type="nucleotide sequence ID" value="NZ_BMPW01000004.1"/>
</dbReference>
<reference evidence="2 3" key="1">
    <citation type="submission" date="2020-08" db="EMBL/GenBank/DDBJ databases">
        <title>Genomic Encyclopedia of Type Strains, Phase III (KMG-III): the genomes of soil and plant-associated and newly described type strains.</title>
        <authorList>
            <person name="Whitman W."/>
        </authorList>
    </citation>
    <scope>NUCLEOTIDE SEQUENCE [LARGE SCALE GENOMIC DNA]</scope>
    <source>
        <strain evidence="2 3">CECT 3287</strain>
    </source>
</reference>
<dbReference type="SUPFAM" id="SSF53474">
    <property type="entry name" value="alpha/beta-Hydrolases"/>
    <property type="match status" value="1"/>
</dbReference>
<feature type="signal peptide" evidence="1">
    <location>
        <begin position="1"/>
        <end position="23"/>
    </location>
</feature>
<dbReference type="AlphaFoldDB" id="A0A7W5AGD7"/>
<dbReference type="EMBL" id="JACHXF010000006">
    <property type="protein sequence ID" value="MBB3095587.1"/>
    <property type="molecule type" value="Genomic_DNA"/>
</dbReference>
<protein>
    <recommendedName>
        <fullName evidence="4">Pectinacetylesterase</fullName>
    </recommendedName>
</protein>
<evidence type="ECO:0000313" key="2">
    <source>
        <dbReference type="EMBL" id="MBB3095587.1"/>
    </source>
</evidence>
<proteinExistence type="predicted"/>
<gene>
    <name evidence="2" type="ORF">FHR83_003257</name>
</gene>
<name>A0A7W5AGD7_9ACTN</name>
<dbReference type="GO" id="GO:0016787">
    <property type="term" value="F:hydrolase activity"/>
    <property type="evidence" value="ECO:0007669"/>
    <property type="project" value="InterPro"/>
</dbReference>
<dbReference type="InterPro" id="IPR004963">
    <property type="entry name" value="PAE/NOTUM"/>
</dbReference>
<evidence type="ECO:0000256" key="1">
    <source>
        <dbReference type="SAM" id="SignalP"/>
    </source>
</evidence>
<dbReference type="Proteomes" id="UP000590749">
    <property type="component" value="Unassembled WGS sequence"/>
</dbReference>
<evidence type="ECO:0000313" key="3">
    <source>
        <dbReference type="Proteomes" id="UP000590749"/>
    </source>
</evidence>